<dbReference type="GeneID" id="87816646"/>
<dbReference type="InterPro" id="IPR048960">
    <property type="entry name" value="POLQ-like_helical"/>
</dbReference>
<feature type="region of interest" description="Disordered" evidence="6">
    <location>
        <begin position="1"/>
        <end position="117"/>
    </location>
</feature>
<keyword evidence="2 9" id="KW-0378">Hydrolase</keyword>
<reference evidence="9" key="2">
    <citation type="submission" date="2023-05" db="EMBL/GenBank/DDBJ databases">
        <authorList>
            <consortium name="Lawrence Berkeley National Laboratory"/>
            <person name="Steindorff A."/>
            <person name="Hensen N."/>
            <person name="Bonometti L."/>
            <person name="Westerberg I."/>
            <person name="Brannstrom I.O."/>
            <person name="Guillou S."/>
            <person name="Cros-Aarteil S."/>
            <person name="Calhoun S."/>
            <person name="Haridas S."/>
            <person name="Kuo A."/>
            <person name="Mondo S."/>
            <person name="Pangilinan J."/>
            <person name="Riley R."/>
            <person name="Labutti K."/>
            <person name="Andreopoulos B."/>
            <person name="Lipzen A."/>
            <person name="Chen C."/>
            <person name="Yanf M."/>
            <person name="Daum C."/>
            <person name="Ng V."/>
            <person name="Clum A."/>
            <person name="Ohm R."/>
            <person name="Martin F."/>
            <person name="Silar P."/>
            <person name="Natvig D."/>
            <person name="Lalanne C."/>
            <person name="Gautier V."/>
            <person name="Ament-Velasquez S.L."/>
            <person name="Kruys A."/>
            <person name="Hutchinson M.I."/>
            <person name="Powell A.J."/>
            <person name="Barry K."/>
            <person name="Miller A.N."/>
            <person name="Grigoriev I.V."/>
            <person name="Debuchy R."/>
            <person name="Gladieux P."/>
            <person name="Thoren M.H."/>
            <person name="Johannesson H."/>
        </authorList>
    </citation>
    <scope>NUCLEOTIDE SEQUENCE</scope>
    <source>
        <strain evidence="9">CBS 141.50</strain>
    </source>
</reference>
<dbReference type="GO" id="GO:0016787">
    <property type="term" value="F:hydrolase activity"/>
    <property type="evidence" value="ECO:0007669"/>
    <property type="project" value="UniProtKB-KW"/>
</dbReference>
<evidence type="ECO:0000259" key="8">
    <source>
        <dbReference type="PROSITE" id="PS51194"/>
    </source>
</evidence>
<dbReference type="Gene3D" id="3.40.50.300">
    <property type="entry name" value="P-loop containing nucleotide triphosphate hydrolases"/>
    <property type="match status" value="2"/>
</dbReference>
<reference evidence="9" key="1">
    <citation type="journal article" date="2023" name="Mol. Phylogenet. Evol.">
        <title>Genome-scale phylogeny and comparative genomics of the fungal order Sordariales.</title>
        <authorList>
            <person name="Hensen N."/>
            <person name="Bonometti L."/>
            <person name="Westerberg I."/>
            <person name="Brannstrom I.O."/>
            <person name="Guillou S."/>
            <person name="Cros-Aarteil S."/>
            <person name="Calhoun S."/>
            <person name="Haridas S."/>
            <person name="Kuo A."/>
            <person name="Mondo S."/>
            <person name="Pangilinan J."/>
            <person name="Riley R."/>
            <person name="LaButti K."/>
            <person name="Andreopoulos B."/>
            <person name="Lipzen A."/>
            <person name="Chen C."/>
            <person name="Yan M."/>
            <person name="Daum C."/>
            <person name="Ng V."/>
            <person name="Clum A."/>
            <person name="Steindorff A."/>
            <person name="Ohm R.A."/>
            <person name="Martin F."/>
            <person name="Silar P."/>
            <person name="Natvig D.O."/>
            <person name="Lalanne C."/>
            <person name="Gautier V."/>
            <person name="Ament-Velasquez S.L."/>
            <person name="Kruys A."/>
            <person name="Hutchinson M.I."/>
            <person name="Powell A.J."/>
            <person name="Barry K."/>
            <person name="Miller A.N."/>
            <person name="Grigoriev I.V."/>
            <person name="Debuchy R."/>
            <person name="Gladieux P."/>
            <person name="Hiltunen Thoren M."/>
            <person name="Johannesson H."/>
        </authorList>
    </citation>
    <scope>NUCLEOTIDE SEQUENCE</scope>
    <source>
        <strain evidence="9">CBS 141.50</strain>
    </source>
</reference>
<dbReference type="InterPro" id="IPR014001">
    <property type="entry name" value="Helicase_ATP-bd"/>
</dbReference>
<evidence type="ECO:0000313" key="9">
    <source>
        <dbReference type="EMBL" id="KAK4145495.1"/>
    </source>
</evidence>
<evidence type="ECO:0000313" key="10">
    <source>
        <dbReference type="Proteomes" id="UP001302676"/>
    </source>
</evidence>
<dbReference type="PROSITE" id="PS51192">
    <property type="entry name" value="HELICASE_ATP_BIND_1"/>
    <property type="match status" value="1"/>
</dbReference>
<dbReference type="AlphaFoldDB" id="A0AAN6V656"/>
<name>A0AAN6V656_9PEZI</name>
<protein>
    <submittedName>
        <fullName evidence="9">P-loop containing nucleoside triphosphate hydrolase protein</fullName>
    </submittedName>
</protein>
<feature type="region of interest" description="Disordered" evidence="6">
    <location>
        <begin position="416"/>
        <end position="448"/>
    </location>
</feature>
<dbReference type="SMART" id="SM00490">
    <property type="entry name" value="HELICc"/>
    <property type="match status" value="1"/>
</dbReference>
<feature type="compositionally biased region" description="Pro residues" evidence="6">
    <location>
        <begin position="58"/>
        <end position="67"/>
    </location>
</feature>
<feature type="compositionally biased region" description="Low complexity" evidence="6">
    <location>
        <begin position="93"/>
        <end position="117"/>
    </location>
</feature>
<dbReference type="Gene3D" id="1.10.3380.20">
    <property type="match status" value="1"/>
</dbReference>
<organism evidence="9 10">
    <name type="scientific">Dichotomopilus funicola</name>
    <dbReference type="NCBI Taxonomy" id="1934379"/>
    <lineage>
        <taxon>Eukaryota</taxon>
        <taxon>Fungi</taxon>
        <taxon>Dikarya</taxon>
        <taxon>Ascomycota</taxon>
        <taxon>Pezizomycotina</taxon>
        <taxon>Sordariomycetes</taxon>
        <taxon>Sordariomycetidae</taxon>
        <taxon>Sordariales</taxon>
        <taxon>Chaetomiaceae</taxon>
        <taxon>Dichotomopilus</taxon>
    </lineage>
</organism>
<gene>
    <name evidence="9" type="ORF">C8A04DRAFT_26752</name>
</gene>
<dbReference type="EMBL" id="MU853568">
    <property type="protein sequence ID" value="KAK4145495.1"/>
    <property type="molecule type" value="Genomic_DNA"/>
</dbReference>
<comment type="caution">
    <text evidence="9">The sequence shown here is derived from an EMBL/GenBank/DDBJ whole genome shotgun (WGS) entry which is preliminary data.</text>
</comment>
<feature type="compositionally biased region" description="Low complexity" evidence="6">
    <location>
        <begin position="45"/>
        <end position="57"/>
    </location>
</feature>
<feature type="domain" description="Helicase ATP-binding" evidence="7">
    <location>
        <begin position="177"/>
        <end position="392"/>
    </location>
</feature>
<keyword evidence="3" id="KW-0347">Helicase</keyword>
<feature type="compositionally biased region" description="Low complexity" evidence="6">
    <location>
        <begin position="71"/>
        <end position="86"/>
    </location>
</feature>
<dbReference type="Pfam" id="PF00271">
    <property type="entry name" value="Helicase_C"/>
    <property type="match status" value="1"/>
</dbReference>
<dbReference type="SUPFAM" id="SSF81995">
    <property type="entry name" value="beta-sandwich domain of Sec23/24"/>
    <property type="match status" value="1"/>
</dbReference>
<dbReference type="InterPro" id="IPR057220">
    <property type="entry name" value="DUF7898"/>
</dbReference>
<dbReference type="Pfam" id="PF00270">
    <property type="entry name" value="DEAD"/>
    <property type="match status" value="2"/>
</dbReference>
<feature type="compositionally biased region" description="Low complexity" evidence="6">
    <location>
        <begin position="416"/>
        <end position="431"/>
    </location>
</feature>
<dbReference type="Gene3D" id="1.10.3380.30">
    <property type="match status" value="1"/>
</dbReference>
<evidence type="ECO:0000256" key="2">
    <source>
        <dbReference type="ARBA" id="ARBA00022801"/>
    </source>
</evidence>
<dbReference type="Pfam" id="PF25453">
    <property type="entry name" value="DUF7898"/>
    <property type="match status" value="1"/>
</dbReference>
<evidence type="ECO:0000256" key="6">
    <source>
        <dbReference type="SAM" id="MobiDB-lite"/>
    </source>
</evidence>
<dbReference type="Pfam" id="PF21099">
    <property type="entry name" value="POLQ_helical"/>
    <property type="match status" value="1"/>
</dbReference>
<sequence>MTDKAKLGVWHTTSLQTAKQSHQIYSTTTIAGQKRAYDDTSQNGQQPQQQQQQQQQPSRPPPQPPLPSHFRPGFTKPTTRTFTTNPNDPPPLTASRITASRITTSSTPSTNPLTTTLHPTEYTQRHTHPSTPTPIQDPLLTLTHPIYALPRKLTTNLANLGIRSIYPWQKQCLLHGPGLLAGETNLVYSAPTGGGKSLVADILMLKRVLGNGTEGGGGMEGGKEGGKAVLVLPYVALVQEKVGWLRRVVEGVVKNGDGQDGDSGEDGESNKRGELGPWAARADRDVVRVVGFFGGSKVRATWADFDIAVCTIEKANSLINTAIADCSISQLRSVVLDECHMIDDGHRGYLLELLATKLLCLEQPVQIVGMSATLKNIDLLRQWLQGHSYETHYRPVPIQEHLVCDNKIYAAHQTTSLSTTAPPPSSQLAPSPQTPPSPLRTIHPSPHPELHDPLRNAVVALANETVRAGYGVLVFSSSRAGCEADALLISRVLPAWAELEEETRERRLDLLGELRSLVATGLDPRLGVTVLAGAGLTTEERELIANAYDQGVLKVCVATCSLAAGINLPARRVILNGARMGRDLVGPAMLRQMRGRAGRKGKDEVGETYLCCKASDLDAVIDLMDADLPAISSCLISEKRQIQRALLEIIAIRLATSRDALNDYVNKTMLAYSADPSAIQEHVETSLADLQRMGYITVDSGLSQEDDNYHTFQATQLGRAVVASSLNPDDGIFIHNELQKALQAFVMDGEMHVLYCFTPLDVSNATINWKVFWNELRGLDESGFRVVGLLGLSMVTVERMLHGGILRETTPEDRDTARRYHRFYLALQLRDLCDETPIHRVAHKYDVPRGAVQTLAQTCQGFAAGMIKFCQTMGWEAMAAVLDHFSDRLKAGAKADLLALARIPFVKSRTARIFWDNGFKTVGAVANAGPDDLLPVLMQAQPNKVRLAAQDEGKYREKLRAKARVICEAANRLWQIEVPSEIDVE</sequence>
<dbReference type="RefSeq" id="XP_062638866.1">
    <property type="nucleotide sequence ID" value="XM_062780033.1"/>
</dbReference>
<dbReference type="SUPFAM" id="SSF52540">
    <property type="entry name" value="P-loop containing nucleoside triphosphate hydrolases"/>
    <property type="match status" value="1"/>
</dbReference>
<evidence type="ECO:0000256" key="1">
    <source>
        <dbReference type="ARBA" id="ARBA00022741"/>
    </source>
</evidence>
<evidence type="ECO:0000259" key="7">
    <source>
        <dbReference type="PROSITE" id="PS51192"/>
    </source>
</evidence>
<keyword evidence="1" id="KW-0547">Nucleotide-binding</keyword>
<dbReference type="PANTHER" id="PTHR47961">
    <property type="entry name" value="DNA POLYMERASE THETA, PUTATIVE (AFU_ORTHOLOGUE AFUA_1G05260)-RELATED"/>
    <property type="match status" value="1"/>
</dbReference>
<dbReference type="InterPro" id="IPR046931">
    <property type="entry name" value="HTH_61"/>
</dbReference>
<dbReference type="GO" id="GO:0005524">
    <property type="term" value="F:ATP binding"/>
    <property type="evidence" value="ECO:0007669"/>
    <property type="project" value="UniProtKB-KW"/>
</dbReference>
<dbReference type="Proteomes" id="UP001302676">
    <property type="component" value="Unassembled WGS sequence"/>
</dbReference>
<dbReference type="SMART" id="SM00487">
    <property type="entry name" value="DEXDc"/>
    <property type="match status" value="1"/>
</dbReference>
<dbReference type="GO" id="GO:0003676">
    <property type="term" value="F:nucleic acid binding"/>
    <property type="evidence" value="ECO:0007669"/>
    <property type="project" value="InterPro"/>
</dbReference>
<dbReference type="Pfam" id="PF20470">
    <property type="entry name" value="HTH_61"/>
    <property type="match status" value="1"/>
</dbReference>
<feature type="domain" description="Helicase C-terminal" evidence="8">
    <location>
        <begin position="453"/>
        <end position="665"/>
    </location>
</feature>
<dbReference type="SUPFAM" id="SSF158702">
    <property type="entry name" value="Sec63 N-terminal domain-like"/>
    <property type="match status" value="1"/>
</dbReference>
<keyword evidence="4" id="KW-0067">ATP-binding</keyword>
<dbReference type="InterPro" id="IPR001650">
    <property type="entry name" value="Helicase_C-like"/>
</dbReference>
<dbReference type="PANTHER" id="PTHR47961:SF6">
    <property type="entry name" value="DNA-DIRECTED DNA POLYMERASE"/>
    <property type="match status" value="1"/>
</dbReference>
<evidence type="ECO:0000256" key="3">
    <source>
        <dbReference type="ARBA" id="ARBA00022806"/>
    </source>
</evidence>
<feature type="compositionally biased region" description="Polar residues" evidence="6">
    <location>
        <begin position="11"/>
        <end position="31"/>
    </location>
</feature>
<dbReference type="FunFam" id="1.10.3380.20:FF:000005">
    <property type="entry name" value="DNA-directed DNA polymerase theta, putative"/>
    <property type="match status" value="1"/>
</dbReference>
<dbReference type="GO" id="GO:0043138">
    <property type="term" value="F:3'-5' DNA helicase activity"/>
    <property type="evidence" value="ECO:0007669"/>
    <property type="project" value="UniProtKB-EC"/>
</dbReference>
<dbReference type="PROSITE" id="PS51194">
    <property type="entry name" value="HELICASE_CTER"/>
    <property type="match status" value="1"/>
</dbReference>
<dbReference type="InterPro" id="IPR027417">
    <property type="entry name" value="P-loop_NTPase"/>
</dbReference>
<dbReference type="InterPro" id="IPR050474">
    <property type="entry name" value="Hel308_SKI2-like"/>
</dbReference>
<proteinExistence type="predicted"/>
<accession>A0AAN6V656</accession>
<evidence type="ECO:0000256" key="4">
    <source>
        <dbReference type="ARBA" id="ARBA00022840"/>
    </source>
</evidence>
<evidence type="ECO:0000256" key="5">
    <source>
        <dbReference type="ARBA" id="ARBA00048988"/>
    </source>
</evidence>
<comment type="catalytic activity">
    <reaction evidence="5">
        <text>ATP + H2O = ADP + phosphate + H(+)</text>
        <dbReference type="Rhea" id="RHEA:13065"/>
        <dbReference type="ChEBI" id="CHEBI:15377"/>
        <dbReference type="ChEBI" id="CHEBI:15378"/>
        <dbReference type="ChEBI" id="CHEBI:30616"/>
        <dbReference type="ChEBI" id="CHEBI:43474"/>
        <dbReference type="ChEBI" id="CHEBI:456216"/>
        <dbReference type="EC" id="5.6.2.4"/>
    </reaction>
</comment>
<dbReference type="InterPro" id="IPR011545">
    <property type="entry name" value="DEAD/DEAH_box_helicase_dom"/>
</dbReference>
<keyword evidence="10" id="KW-1185">Reference proteome</keyword>
<feature type="region of interest" description="Disordered" evidence="6">
    <location>
        <begin position="255"/>
        <end position="275"/>
    </location>
</feature>